<dbReference type="PANTHER" id="PTHR12304">
    <property type="entry name" value="INOSINE-URIDINE PREFERRING NUCLEOSIDE HYDROLASE"/>
    <property type="match status" value="1"/>
</dbReference>
<dbReference type="Pfam" id="PF01156">
    <property type="entry name" value="IU_nuc_hydro"/>
    <property type="match status" value="1"/>
</dbReference>
<sequence length="496" mass="55700">MIDKQLRLWIDTDITIGLRDGFLQYKDVDDGYALGCLMHSPEVEILGISSTRGNTDNIEESTQTAQHFVSSFGANSYKVYKGATSNFVASDNTSDNNTEKENKQSDAVTALIENLEQGNLTILAIGALTNIADLIKTRPDLVSKIDSIVSVAGRQSTDEHFISGTFQLKPFRDLNFEFDTDAFNYVLKSGVSVVLVPFEVCKKMWVDFDDLARLRKQGPMGNFLARHALGWWTEWEIVFGSHKGFNPFDLVAAAYVVNPQWFTTKPLFARTEIAPSDTEKGTQKPYLICTDSPANAYPVSYCVDIDEKAKCDVLTRLAKQTIAQQVLGLSHVNIIVEDVDVAADYYQRVLGFERAFDETGEAMSYRGISMKSFALDAGLEEQPVTIDVQFVRHPQAGIYLELMRYHQPTGKTQLPIQPKTYDLGGPRHIALEVANCNDVFHFLKEQDGVTMINTASDYKPVELDGFPITFFYWIDLYGVQWEMEEGRRMGKMLGIV</sequence>
<proteinExistence type="predicted"/>
<organism evidence="4 5">
    <name type="scientific">Enterovibrio norvegicus FF-454</name>
    <dbReference type="NCBI Taxonomy" id="1185651"/>
    <lineage>
        <taxon>Bacteria</taxon>
        <taxon>Pseudomonadati</taxon>
        <taxon>Pseudomonadota</taxon>
        <taxon>Gammaproteobacteria</taxon>
        <taxon>Vibrionales</taxon>
        <taxon>Vibrionaceae</taxon>
        <taxon>Enterovibrio</taxon>
    </lineage>
</organism>
<dbReference type="Gene3D" id="3.90.245.10">
    <property type="entry name" value="Ribonucleoside hydrolase-like"/>
    <property type="match status" value="1"/>
</dbReference>
<protein>
    <submittedName>
        <fullName evidence="4">Nucleoside hydrolase</fullName>
    </submittedName>
</protein>
<dbReference type="InterPro" id="IPR004360">
    <property type="entry name" value="Glyas_Fos-R_dOase_dom"/>
</dbReference>
<keyword evidence="1 4" id="KW-0378">Hydrolase</keyword>
<dbReference type="Pfam" id="PF00903">
    <property type="entry name" value="Glyoxalase"/>
    <property type="match status" value="1"/>
</dbReference>
<dbReference type="Proteomes" id="UP000095039">
    <property type="component" value="Unassembled WGS sequence"/>
</dbReference>
<dbReference type="GO" id="GO:0008477">
    <property type="term" value="F:purine nucleosidase activity"/>
    <property type="evidence" value="ECO:0007669"/>
    <property type="project" value="TreeGrafter"/>
</dbReference>
<evidence type="ECO:0000259" key="3">
    <source>
        <dbReference type="PROSITE" id="PS51819"/>
    </source>
</evidence>
<dbReference type="AlphaFoldDB" id="A0A1E5BWZ1"/>
<dbReference type="SUPFAM" id="SSF53590">
    <property type="entry name" value="Nucleoside hydrolase"/>
    <property type="match status" value="1"/>
</dbReference>
<dbReference type="Gene3D" id="3.10.180.10">
    <property type="entry name" value="2,3-Dihydroxybiphenyl 1,2-Dioxygenase, domain 1"/>
    <property type="match status" value="1"/>
</dbReference>
<dbReference type="GO" id="GO:0006152">
    <property type="term" value="P:purine nucleoside catabolic process"/>
    <property type="evidence" value="ECO:0007669"/>
    <property type="project" value="TreeGrafter"/>
</dbReference>
<dbReference type="InterPro" id="IPR029068">
    <property type="entry name" value="Glyas_Bleomycin-R_OHBP_Dase"/>
</dbReference>
<dbReference type="InterPro" id="IPR037523">
    <property type="entry name" value="VOC_core"/>
</dbReference>
<keyword evidence="5" id="KW-1185">Reference proteome</keyword>
<evidence type="ECO:0000256" key="1">
    <source>
        <dbReference type="ARBA" id="ARBA00022801"/>
    </source>
</evidence>
<comment type="caution">
    <text evidence="4">The sequence shown here is derived from an EMBL/GenBank/DDBJ whole genome shotgun (WGS) entry which is preliminary data.</text>
</comment>
<dbReference type="PANTHER" id="PTHR12304:SF4">
    <property type="entry name" value="URIDINE NUCLEOSIDASE"/>
    <property type="match status" value="1"/>
</dbReference>
<dbReference type="PROSITE" id="PS51819">
    <property type="entry name" value="VOC"/>
    <property type="match status" value="1"/>
</dbReference>
<gene>
    <name evidence="4" type="ORF">A1OK_17220</name>
</gene>
<dbReference type="InterPro" id="IPR036452">
    <property type="entry name" value="Ribo_hydro-like"/>
</dbReference>
<dbReference type="EMBL" id="AJWN02000107">
    <property type="protein sequence ID" value="OEE57700.1"/>
    <property type="molecule type" value="Genomic_DNA"/>
</dbReference>
<dbReference type="SUPFAM" id="SSF54593">
    <property type="entry name" value="Glyoxalase/Bleomycin resistance protein/Dihydroxybiphenyl dioxygenase"/>
    <property type="match status" value="1"/>
</dbReference>
<dbReference type="InterPro" id="IPR001910">
    <property type="entry name" value="Inosine/uridine_hydrolase_dom"/>
</dbReference>
<accession>A0A1E5BWZ1</accession>
<evidence type="ECO:0000256" key="2">
    <source>
        <dbReference type="ARBA" id="ARBA00023295"/>
    </source>
</evidence>
<evidence type="ECO:0000313" key="4">
    <source>
        <dbReference type="EMBL" id="OEE57700.1"/>
    </source>
</evidence>
<feature type="domain" description="VOC" evidence="3">
    <location>
        <begin position="328"/>
        <end position="486"/>
    </location>
</feature>
<evidence type="ECO:0000313" key="5">
    <source>
        <dbReference type="Proteomes" id="UP000095039"/>
    </source>
</evidence>
<dbReference type="InterPro" id="IPR023186">
    <property type="entry name" value="IUNH"/>
</dbReference>
<reference evidence="4 5" key="1">
    <citation type="journal article" date="2012" name="Science">
        <title>Ecological populations of bacteria act as socially cohesive units of antibiotic production and resistance.</title>
        <authorList>
            <person name="Cordero O.X."/>
            <person name="Wildschutte H."/>
            <person name="Kirkup B."/>
            <person name="Proehl S."/>
            <person name="Ngo L."/>
            <person name="Hussain F."/>
            <person name="Le Roux F."/>
            <person name="Mincer T."/>
            <person name="Polz M.F."/>
        </authorList>
    </citation>
    <scope>NUCLEOTIDE SEQUENCE [LARGE SCALE GENOMIC DNA]</scope>
    <source>
        <strain evidence="4 5">FF-454</strain>
    </source>
</reference>
<keyword evidence="2" id="KW-0326">Glycosidase</keyword>
<dbReference type="RefSeq" id="WP_016958859.1">
    <property type="nucleotide sequence ID" value="NZ_AJWN02000107.1"/>
</dbReference>
<dbReference type="GO" id="GO:0005829">
    <property type="term" value="C:cytosol"/>
    <property type="evidence" value="ECO:0007669"/>
    <property type="project" value="TreeGrafter"/>
</dbReference>
<name>A0A1E5BWZ1_9GAMM</name>